<dbReference type="AlphaFoldDB" id="A0A382HGD4"/>
<keyword evidence="1" id="KW-1133">Transmembrane helix</keyword>
<gene>
    <name evidence="2" type="ORF">METZ01_LOCUS238999</name>
</gene>
<protein>
    <submittedName>
        <fullName evidence="2">Uncharacterized protein</fullName>
    </submittedName>
</protein>
<name>A0A382HGD4_9ZZZZ</name>
<feature type="transmembrane region" description="Helical" evidence="1">
    <location>
        <begin position="12"/>
        <end position="34"/>
    </location>
</feature>
<accession>A0A382HGD4</accession>
<reference evidence="2" key="1">
    <citation type="submission" date="2018-05" db="EMBL/GenBank/DDBJ databases">
        <authorList>
            <person name="Lanie J.A."/>
            <person name="Ng W.-L."/>
            <person name="Kazmierczak K.M."/>
            <person name="Andrzejewski T.M."/>
            <person name="Davidsen T.M."/>
            <person name="Wayne K.J."/>
            <person name="Tettelin H."/>
            <person name="Glass J.I."/>
            <person name="Rusch D."/>
            <person name="Podicherti R."/>
            <person name="Tsui H.-C.T."/>
            <person name="Winkler M.E."/>
        </authorList>
    </citation>
    <scope>NUCLEOTIDE SEQUENCE</scope>
</reference>
<proteinExistence type="predicted"/>
<organism evidence="2">
    <name type="scientific">marine metagenome</name>
    <dbReference type="NCBI Taxonomy" id="408172"/>
    <lineage>
        <taxon>unclassified sequences</taxon>
        <taxon>metagenomes</taxon>
        <taxon>ecological metagenomes</taxon>
    </lineage>
</organism>
<dbReference type="EMBL" id="UINC01061021">
    <property type="protein sequence ID" value="SVB86145.1"/>
    <property type="molecule type" value="Genomic_DNA"/>
</dbReference>
<keyword evidence="1" id="KW-0812">Transmembrane</keyword>
<evidence type="ECO:0000256" key="1">
    <source>
        <dbReference type="SAM" id="Phobius"/>
    </source>
</evidence>
<keyword evidence="1" id="KW-0472">Membrane</keyword>
<sequence>MNKEIVMNFIHFIDVLFFIVLPIGVIIYAIKYAIDDCKDTVTSTEHKWYRGEDGWLYCQNCGIDKGNKHLLSCPYYYRTVNLEFSEQDEL</sequence>
<feature type="non-terminal residue" evidence="2">
    <location>
        <position position="90"/>
    </location>
</feature>
<evidence type="ECO:0000313" key="2">
    <source>
        <dbReference type="EMBL" id="SVB86145.1"/>
    </source>
</evidence>